<dbReference type="InterPro" id="IPR036052">
    <property type="entry name" value="TrpB-like_PALP_sf"/>
</dbReference>
<dbReference type="Gene3D" id="3.40.50.1100">
    <property type="match status" value="2"/>
</dbReference>
<dbReference type="InterPro" id="IPR019871">
    <property type="entry name" value="DiNH2propionate_NH3-lyase_sub"/>
</dbReference>
<dbReference type="NCBIfam" id="TIGR03528">
    <property type="entry name" value="2_3_DAP_am_ly"/>
    <property type="match status" value="1"/>
</dbReference>
<dbReference type="InterPro" id="IPR001926">
    <property type="entry name" value="TrpB-like_PALP"/>
</dbReference>
<dbReference type="PANTHER" id="PTHR42937">
    <property type="match status" value="1"/>
</dbReference>
<dbReference type="NCBIfam" id="TIGR01747">
    <property type="entry name" value="diampropi_NH3ly"/>
    <property type="match status" value="1"/>
</dbReference>
<keyword evidence="4" id="KW-0456">Lyase</keyword>
<dbReference type="OrthoDB" id="34584at2"/>
<dbReference type="eggNOG" id="COG1171">
    <property type="taxonomic scope" value="Bacteria"/>
</dbReference>
<dbReference type="AlphaFoldDB" id="A0A0A3I379"/>
<dbReference type="GO" id="GO:1901605">
    <property type="term" value="P:alpha-amino acid metabolic process"/>
    <property type="evidence" value="ECO:0007669"/>
    <property type="project" value="UniProtKB-ARBA"/>
</dbReference>
<keyword evidence="2" id="KW-0663">Pyridoxal phosphate</keyword>
<keyword evidence="5" id="KW-1185">Reference proteome</keyword>
<dbReference type="GO" id="GO:0030170">
    <property type="term" value="F:pyridoxal phosphate binding"/>
    <property type="evidence" value="ECO:0007669"/>
    <property type="project" value="InterPro"/>
</dbReference>
<evidence type="ECO:0000256" key="1">
    <source>
        <dbReference type="ARBA" id="ARBA00001933"/>
    </source>
</evidence>
<protein>
    <submittedName>
        <fullName evidence="4">Diaminopropionate ammonia-lyase</fullName>
    </submittedName>
</protein>
<sequence length="397" mass="43838">MQMIKYDRKASSKTDINFLGLEQAQKVLRFHKSFPNYQPTPLAELDHLAKELNVGKVFVKDESYRFGINSFKALGGSYAIGSYLAAQLEMDISELPYSALISEEVKAKLGELTFVTATDGNHGRGVAWTAKQFKQKSIVYMPKGSSIERLNHILAEGAECSITDVNYDSSVRLASENAKKNGWVLVQDTSWEGYEEIPKKIMQGYLTMVLEAYEQLCMLDEIPTHIFIQAGVGSMAAAVQGFFASVYGENRPIIVVVEPDKADCIFRTAAANDGKLHYVTDDMDTIMAGLACGEPSSIGWPILRDYADGFISCPDRIAAQGMRILANPLNNDRRVISGESGAAGIGVASEILRRPEYSNLKEQLNLNADSRLLFFSTEGDTDAENYKKIVWDGAYSI</sequence>
<feature type="domain" description="Tryptophan synthase beta chain-like PALP" evidence="3">
    <location>
        <begin position="36"/>
        <end position="356"/>
    </location>
</feature>
<dbReference type="SUPFAM" id="SSF53686">
    <property type="entry name" value="Tryptophan synthase beta subunit-like PLP-dependent enzymes"/>
    <property type="match status" value="1"/>
</dbReference>
<dbReference type="RefSeq" id="WP_036184765.1">
    <property type="nucleotide sequence ID" value="NZ_AVDA01000007.1"/>
</dbReference>
<accession>A0A0A3I379</accession>
<evidence type="ECO:0000256" key="2">
    <source>
        <dbReference type="ARBA" id="ARBA00022898"/>
    </source>
</evidence>
<gene>
    <name evidence="4" type="ORF">CD29_07500</name>
</gene>
<reference evidence="4 5" key="1">
    <citation type="submission" date="2014-02" db="EMBL/GenBank/DDBJ databases">
        <title>Draft genome sequence of Lysinibacillus manganicus DSM 26584T.</title>
        <authorList>
            <person name="Zhang F."/>
            <person name="Wang G."/>
            <person name="Zhang L."/>
        </authorList>
    </citation>
    <scope>NUCLEOTIDE SEQUENCE [LARGE SCALE GENOMIC DNA]</scope>
    <source>
        <strain evidence="4 5">DSM 26584</strain>
    </source>
</reference>
<evidence type="ECO:0000313" key="5">
    <source>
        <dbReference type="Proteomes" id="UP000030416"/>
    </source>
</evidence>
<evidence type="ECO:0000259" key="3">
    <source>
        <dbReference type="Pfam" id="PF00291"/>
    </source>
</evidence>
<dbReference type="STRING" id="1384049.CD29_07500"/>
<organism evidence="4 5">
    <name type="scientific">Ureibacillus manganicus DSM 26584</name>
    <dbReference type="NCBI Taxonomy" id="1384049"/>
    <lineage>
        <taxon>Bacteria</taxon>
        <taxon>Bacillati</taxon>
        <taxon>Bacillota</taxon>
        <taxon>Bacilli</taxon>
        <taxon>Bacillales</taxon>
        <taxon>Caryophanaceae</taxon>
        <taxon>Ureibacillus</taxon>
    </lineage>
</organism>
<comment type="cofactor">
    <cofactor evidence="1">
        <name>pyridoxal 5'-phosphate</name>
        <dbReference type="ChEBI" id="CHEBI:597326"/>
    </cofactor>
</comment>
<name>A0A0A3I379_9BACL</name>
<dbReference type="PANTHER" id="PTHR42937:SF1">
    <property type="entry name" value="DIAMINOPROPIONATE AMMONIA-LYASE"/>
    <property type="match status" value="1"/>
</dbReference>
<dbReference type="NCBIfam" id="NF006058">
    <property type="entry name" value="PRK08206.1"/>
    <property type="match status" value="1"/>
</dbReference>
<dbReference type="InterPro" id="IPR010081">
    <property type="entry name" value="DiNH2opropionate_NH3_lyase"/>
</dbReference>
<dbReference type="EMBL" id="JPVN01000007">
    <property type="protein sequence ID" value="KGR79184.1"/>
    <property type="molecule type" value="Genomic_DNA"/>
</dbReference>
<evidence type="ECO:0000313" key="4">
    <source>
        <dbReference type="EMBL" id="KGR79184.1"/>
    </source>
</evidence>
<comment type="caution">
    <text evidence="4">The sequence shown here is derived from an EMBL/GenBank/DDBJ whole genome shotgun (WGS) entry which is preliminary data.</text>
</comment>
<proteinExistence type="predicted"/>
<dbReference type="Proteomes" id="UP000030416">
    <property type="component" value="Unassembled WGS sequence"/>
</dbReference>
<dbReference type="Pfam" id="PF00291">
    <property type="entry name" value="PALP"/>
    <property type="match status" value="1"/>
</dbReference>
<dbReference type="GO" id="GO:0008838">
    <property type="term" value="F:diaminopropionate ammonia-lyase activity"/>
    <property type="evidence" value="ECO:0007669"/>
    <property type="project" value="InterPro"/>
</dbReference>